<protein>
    <recommendedName>
        <fullName evidence="2">DUF7582 domain-containing protein</fullName>
    </recommendedName>
</protein>
<dbReference type="EMBL" id="CAJPDQ010000017">
    <property type="protein sequence ID" value="CAF9921834.1"/>
    <property type="molecule type" value="Genomic_DNA"/>
</dbReference>
<dbReference type="InterPro" id="IPR056004">
    <property type="entry name" value="DUF7582"/>
</dbReference>
<feature type="domain" description="DUF7582" evidence="2">
    <location>
        <begin position="52"/>
        <end position="236"/>
    </location>
</feature>
<name>A0A8H3IQ38_9LECA</name>
<dbReference type="Proteomes" id="UP000664169">
    <property type="component" value="Unassembled WGS sequence"/>
</dbReference>
<gene>
    <name evidence="3" type="ORF">GOMPHAMPRED_002415</name>
</gene>
<feature type="region of interest" description="Disordered" evidence="1">
    <location>
        <begin position="324"/>
        <end position="371"/>
    </location>
</feature>
<feature type="compositionally biased region" description="Polar residues" evidence="1">
    <location>
        <begin position="360"/>
        <end position="370"/>
    </location>
</feature>
<proteinExistence type="predicted"/>
<keyword evidence="4" id="KW-1185">Reference proteome</keyword>
<reference evidence="3" key="1">
    <citation type="submission" date="2021-03" db="EMBL/GenBank/DDBJ databases">
        <authorList>
            <person name="Tagirdzhanova G."/>
        </authorList>
    </citation>
    <scope>NUCLEOTIDE SEQUENCE</scope>
</reference>
<dbReference type="Pfam" id="PF24483">
    <property type="entry name" value="DUF7582"/>
    <property type="match status" value="1"/>
</dbReference>
<evidence type="ECO:0000313" key="4">
    <source>
        <dbReference type="Proteomes" id="UP000664169"/>
    </source>
</evidence>
<dbReference type="OrthoDB" id="5350192at2759"/>
<sequence length="516" mass="57314">MVGLEGPSSDKSSDSHDNSIPFLSPLVYDGAVPRSSGSNRSWDVAAYCQPLSATFNYLSSKLAFQGLHVAVVVLSSRPELLSAWPIDIHTQHFLGKLIARADVKYSLDHMWVRGLNDLCKPVDSREAFERYRATTYLIHRSLSQKDIIFSGDGLTVLAVDYIYKFKEQLTTLALENTFPLFRDDCKESCVELLRHINMIYKDIPLSKSYLQRAYTQLSLRDDILEEICEAYHAKYSLSSTPVSSNFLDSSASYFAQERPPAMYDQLQESPRKLPPSRGKTKPAKTFSARTDLDGATGVDKHALGSPFVFDPLFKWQQADAVARPKSPKGELFESARSAPSTPPKSTGLRRLSKTDDLRAVNTTAGDTDNSPELARAETASMISTRRRKLLAPLLSLTRSKSVSSTTRDNSWTKNWTSELKNKSAAFKLAHPSPALENIPRSFSVTQPAPSFVAAATSTNGSNKHPKGDQATFTHNINLQPKNGARSIPKAVDTKFGWLHVVKKRNGWNMPLSQRVL</sequence>
<evidence type="ECO:0000313" key="3">
    <source>
        <dbReference type="EMBL" id="CAF9921834.1"/>
    </source>
</evidence>
<dbReference type="AlphaFoldDB" id="A0A8H3IQ38"/>
<evidence type="ECO:0000259" key="2">
    <source>
        <dbReference type="Pfam" id="PF24483"/>
    </source>
</evidence>
<comment type="caution">
    <text evidence="3">The sequence shown here is derived from an EMBL/GenBank/DDBJ whole genome shotgun (WGS) entry which is preliminary data.</text>
</comment>
<accession>A0A8H3IQ38</accession>
<organism evidence="3 4">
    <name type="scientific">Gomphillus americanus</name>
    <dbReference type="NCBI Taxonomy" id="1940652"/>
    <lineage>
        <taxon>Eukaryota</taxon>
        <taxon>Fungi</taxon>
        <taxon>Dikarya</taxon>
        <taxon>Ascomycota</taxon>
        <taxon>Pezizomycotina</taxon>
        <taxon>Lecanoromycetes</taxon>
        <taxon>OSLEUM clade</taxon>
        <taxon>Ostropomycetidae</taxon>
        <taxon>Ostropales</taxon>
        <taxon>Graphidaceae</taxon>
        <taxon>Gomphilloideae</taxon>
        <taxon>Gomphillus</taxon>
    </lineage>
</organism>
<evidence type="ECO:0000256" key="1">
    <source>
        <dbReference type="SAM" id="MobiDB-lite"/>
    </source>
</evidence>